<comment type="caution">
    <text evidence="15">The sequence shown here is derived from an EMBL/GenBank/DDBJ whole genome shotgun (WGS) entry which is preliminary data.</text>
</comment>
<dbReference type="SMART" id="SM00382">
    <property type="entry name" value="AAA"/>
    <property type="match status" value="1"/>
</dbReference>
<dbReference type="Pfam" id="PF11638">
    <property type="entry name" value="DnaA_N"/>
    <property type="match status" value="1"/>
</dbReference>
<comment type="domain">
    <text evidence="8">Domain I is involved in oligomerization and binding regulators, domain II is flexibile and of varying length in different bacteria, domain III forms the AAA+ region, while domain IV binds dsDNA.</text>
</comment>
<dbReference type="InterPro" id="IPR013159">
    <property type="entry name" value="DnaA_C"/>
</dbReference>
<feature type="binding site" evidence="8">
    <location>
        <position position="242"/>
    </location>
    <ligand>
        <name>ATP</name>
        <dbReference type="ChEBI" id="CHEBI:30616"/>
    </ligand>
</feature>
<dbReference type="InterPro" id="IPR027417">
    <property type="entry name" value="P-loop_NTPase"/>
</dbReference>
<dbReference type="InterPro" id="IPR020591">
    <property type="entry name" value="Chromosome_initiator_DnaA-like"/>
</dbReference>
<dbReference type="NCBIfam" id="TIGR00362">
    <property type="entry name" value="DnaA"/>
    <property type="match status" value="1"/>
</dbReference>
<dbReference type="EMBL" id="BNJG01000001">
    <property type="protein sequence ID" value="GHO52560.1"/>
    <property type="molecule type" value="Genomic_DNA"/>
</dbReference>
<evidence type="ECO:0000313" key="15">
    <source>
        <dbReference type="EMBL" id="GHO52560.1"/>
    </source>
</evidence>
<dbReference type="InterPro" id="IPR038454">
    <property type="entry name" value="DnaA_N_sf"/>
</dbReference>
<keyword evidence="2 8" id="KW-0963">Cytoplasm</keyword>
<evidence type="ECO:0000256" key="12">
    <source>
        <dbReference type="SAM" id="MobiDB-lite"/>
    </source>
</evidence>
<keyword evidence="4 8" id="KW-0547">Nucleotide-binding</keyword>
<evidence type="ECO:0000256" key="8">
    <source>
        <dbReference type="HAMAP-Rule" id="MF_00377"/>
    </source>
</evidence>
<keyword evidence="3 8" id="KW-0235">DNA replication</keyword>
<evidence type="ECO:0000256" key="11">
    <source>
        <dbReference type="RuleBase" id="RU004227"/>
    </source>
</evidence>
<reference evidence="15 16" key="1">
    <citation type="journal article" date="2021" name="Int. J. Syst. Evol. Microbiol.">
        <title>Reticulibacter mediterranei gen. nov., sp. nov., within the new family Reticulibacteraceae fam. nov., and Ktedonospora formicarum gen. nov., sp. nov., Ktedonobacter robiniae sp. nov., Dictyobacter formicarum sp. nov. and Dictyobacter arantiisoli sp. nov., belonging to the class Ktedonobacteria.</title>
        <authorList>
            <person name="Yabe S."/>
            <person name="Zheng Y."/>
            <person name="Wang C.M."/>
            <person name="Sakai Y."/>
            <person name="Abe K."/>
            <person name="Yokota A."/>
            <person name="Donadio S."/>
            <person name="Cavaletti L."/>
            <person name="Monciardini P."/>
        </authorList>
    </citation>
    <scope>NUCLEOTIDE SEQUENCE [LARGE SCALE GENOMIC DNA]</scope>
    <source>
        <strain evidence="15 16">SOSP1-30</strain>
    </source>
</reference>
<dbReference type="Proteomes" id="UP000654345">
    <property type="component" value="Unassembled WGS sequence"/>
</dbReference>
<dbReference type="Gene3D" id="3.30.300.180">
    <property type="match status" value="1"/>
</dbReference>
<accession>A0ABQ3UIR9</accession>
<keyword evidence="7 8" id="KW-0238">DNA-binding</keyword>
<dbReference type="Gene3D" id="1.10.1750.10">
    <property type="match status" value="1"/>
</dbReference>
<keyword evidence="16" id="KW-1185">Reference proteome</keyword>
<dbReference type="Pfam" id="PF08299">
    <property type="entry name" value="Bac_DnaA_C"/>
    <property type="match status" value="1"/>
</dbReference>
<dbReference type="InterPro" id="IPR013317">
    <property type="entry name" value="DnaA_dom"/>
</dbReference>
<comment type="function">
    <text evidence="8 10">Plays an essential role in the initiation and regulation of chromosomal replication. ATP-DnaA binds to the origin of replication (oriC) to initiate formation of the DNA replication initiation complex once per cell cycle. Binds the DnaA box (a 9 base pair repeat at the origin) and separates the double-stranded (ds)DNA. Forms a right-handed helical filament on oriC DNA; dsDNA binds to the exterior of the filament while single-stranded (ss)DNA is stabiized in the filament's interior. The ATP-DnaA-oriC complex binds and stabilizes one strand of the AT-rich DNA unwinding element (DUE), permitting loading of DNA polymerase. After initiation quickly degrades to an ADP-DnaA complex that is not apt for DNA replication. Binds acidic phospholipids.</text>
</comment>
<feature type="domain" description="AAA+ ATPase" evidence="13">
    <location>
        <begin position="228"/>
        <end position="354"/>
    </location>
</feature>
<sequence>MNARQIWQTAIERLQERVQPNTFTTWFQGTSADSFQDGIFVVSVSSTFVKTHLERRFTSLIRTILTDITGMEVEVQFVVSRDKTTPEQPGEPLFSPPKRPSRLGRTRTSPAQHVRRLAESAAAVAKKSKASLPFQTLGLNREGALKAETPPGEYPAFPPPPGSGSEGESERPASYNNPARPIAVPPVITFGTGGQLNARYTFDAFIVGKSNQLAHAASLAASENPGRIYNPLFLYGGVGLGKTHLLHAVGHEGEVKGLTVLYVTSEKFTNEIINAIRYQKTEEFRAKYRQIDILLVDDIQFIAGKESTEEEFFHTFNSLHNANKQIVVTSDRPPKAIHSLQDRLRSRFEWGLLADVQPPEYEHRLAILRSKTDLLHFSVPSAVVEYVARPECSSVRELEGALNRVIAYATLHNAPITVQLAVDALENIYSDKKPSAATKLSVSEVIDGVCRYYNVEAERIRGKQRDRDIAWPRQVAMYLMREETTASLQQIGAELGGRDHTTIMHGWEKVQGEMRQSDRVRHEIATVLESLHSKPY</sequence>
<dbReference type="Gene3D" id="1.10.8.60">
    <property type="match status" value="1"/>
</dbReference>
<organism evidence="15 16">
    <name type="scientific">Ktedonobacter robiniae</name>
    <dbReference type="NCBI Taxonomy" id="2778365"/>
    <lineage>
        <taxon>Bacteria</taxon>
        <taxon>Bacillati</taxon>
        <taxon>Chloroflexota</taxon>
        <taxon>Ktedonobacteria</taxon>
        <taxon>Ktedonobacterales</taxon>
        <taxon>Ktedonobacteraceae</taxon>
        <taxon>Ktedonobacter</taxon>
    </lineage>
</organism>
<evidence type="ECO:0000256" key="2">
    <source>
        <dbReference type="ARBA" id="ARBA00022490"/>
    </source>
</evidence>
<evidence type="ECO:0000256" key="4">
    <source>
        <dbReference type="ARBA" id="ARBA00022741"/>
    </source>
</evidence>
<evidence type="ECO:0000256" key="3">
    <source>
        <dbReference type="ARBA" id="ARBA00022705"/>
    </source>
</evidence>
<evidence type="ECO:0000256" key="1">
    <source>
        <dbReference type="ARBA" id="ARBA00006583"/>
    </source>
</evidence>
<evidence type="ECO:0000256" key="9">
    <source>
        <dbReference type="NCBIfam" id="TIGR00362"/>
    </source>
</evidence>
<comment type="subcellular location">
    <subcellularLocation>
        <location evidence="8">Cytoplasm</location>
    </subcellularLocation>
</comment>
<dbReference type="InterPro" id="IPR010921">
    <property type="entry name" value="Trp_repressor/repl_initiator"/>
</dbReference>
<dbReference type="InterPro" id="IPR018312">
    <property type="entry name" value="Chromosome_initiator_DnaA_CS"/>
</dbReference>
<evidence type="ECO:0000256" key="7">
    <source>
        <dbReference type="ARBA" id="ARBA00023125"/>
    </source>
</evidence>
<feature type="region of interest" description="Domain IV, binds dsDNA" evidence="8">
    <location>
        <begin position="410"/>
        <end position="536"/>
    </location>
</feature>
<evidence type="ECO:0000313" key="16">
    <source>
        <dbReference type="Proteomes" id="UP000654345"/>
    </source>
</evidence>
<feature type="domain" description="Chromosomal replication initiator DnaA C-terminal" evidence="14">
    <location>
        <begin position="441"/>
        <end position="510"/>
    </location>
</feature>
<dbReference type="PRINTS" id="PR00051">
    <property type="entry name" value="DNAA"/>
</dbReference>
<dbReference type="InterPro" id="IPR001957">
    <property type="entry name" value="Chromosome_initiator_DnaA"/>
</dbReference>
<feature type="binding site" evidence="8">
    <location>
        <position position="239"/>
    </location>
    <ligand>
        <name>ATP</name>
        <dbReference type="ChEBI" id="CHEBI:30616"/>
    </ligand>
</feature>
<dbReference type="CDD" id="cd06571">
    <property type="entry name" value="Bac_DnaA_C"/>
    <property type="match status" value="1"/>
</dbReference>
<name>A0ABQ3UIR9_9CHLR</name>
<feature type="binding site" evidence="8">
    <location>
        <position position="243"/>
    </location>
    <ligand>
        <name>ATP</name>
        <dbReference type="ChEBI" id="CHEBI:30616"/>
    </ligand>
</feature>
<dbReference type="SMART" id="SM00760">
    <property type="entry name" value="Bac_DnaA_C"/>
    <property type="match status" value="1"/>
</dbReference>
<dbReference type="InterPro" id="IPR024633">
    <property type="entry name" value="DnaA_N_dom"/>
</dbReference>
<dbReference type="CDD" id="cd00009">
    <property type="entry name" value="AAA"/>
    <property type="match status" value="1"/>
</dbReference>
<dbReference type="InterPro" id="IPR003593">
    <property type="entry name" value="AAA+_ATPase"/>
</dbReference>
<dbReference type="RefSeq" id="WP_201369452.1">
    <property type="nucleotide sequence ID" value="NZ_BNJG01000001.1"/>
</dbReference>
<feature type="region of interest" description="Disordered" evidence="12">
    <location>
        <begin position="81"/>
        <end position="113"/>
    </location>
</feature>
<gene>
    <name evidence="8" type="primary">dnaA</name>
    <name evidence="15" type="ORF">KSB_10350</name>
</gene>
<dbReference type="Pfam" id="PF00308">
    <property type="entry name" value="Bac_DnaA"/>
    <property type="match status" value="1"/>
</dbReference>
<dbReference type="PANTHER" id="PTHR30050">
    <property type="entry name" value="CHROMOSOMAL REPLICATION INITIATOR PROTEIN DNAA"/>
    <property type="match status" value="1"/>
</dbReference>
<proteinExistence type="inferred from homology"/>
<dbReference type="PROSITE" id="PS01008">
    <property type="entry name" value="DNAA"/>
    <property type="match status" value="1"/>
</dbReference>
<comment type="similarity">
    <text evidence="1 8 11">Belongs to the DnaA family.</text>
</comment>
<feature type="binding site" evidence="8">
    <location>
        <position position="241"/>
    </location>
    <ligand>
        <name>ATP</name>
        <dbReference type="ChEBI" id="CHEBI:30616"/>
    </ligand>
</feature>
<evidence type="ECO:0000256" key="5">
    <source>
        <dbReference type="ARBA" id="ARBA00022840"/>
    </source>
</evidence>
<evidence type="ECO:0000259" key="13">
    <source>
        <dbReference type="SMART" id="SM00382"/>
    </source>
</evidence>
<feature type="region of interest" description="Domain I, interacts with DnaA modulators" evidence="8">
    <location>
        <begin position="1"/>
        <end position="118"/>
    </location>
</feature>
<dbReference type="Gene3D" id="3.40.50.300">
    <property type="entry name" value="P-loop containing nucleotide triphosphate hydrolases"/>
    <property type="match status" value="1"/>
</dbReference>
<feature type="compositionally biased region" description="Pro residues" evidence="12">
    <location>
        <begin position="152"/>
        <end position="162"/>
    </location>
</feature>
<protein>
    <recommendedName>
        <fullName evidence="8 9">Chromosomal replication initiator protein DnaA</fullName>
    </recommendedName>
</protein>
<evidence type="ECO:0000256" key="6">
    <source>
        <dbReference type="ARBA" id="ARBA00023121"/>
    </source>
</evidence>
<dbReference type="HAMAP" id="MF_00377">
    <property type="entry name" value="DnaA_bact"/>
    <property type="match status" value="1"/>
</dbReference>
<dbReference type="SUPFAM" id="SSF48295">
    <property type="entry name" value="TrpR-like"/>
    <property type="match status" value="1"/>
</dbReference>
<comment type="caution">
    <text evidence="8">Lacks conserved residue(s) required for the propagation of feature annotation.</text>
</comment>
<evidence type="ECO:0000259" key="14">
    <source>
        <dbReference type="SMART" id="SM00760"/>
    </source>
</evidence>
<dbReference type="SUPFAM" id="SSF52540">
    <property type="entry name" value="P-loop containing nucleoside triphosphate hydrolases"/>
    <property type="match status" value="1"/>
</dbReference>
<keyword evidence="6 8" id="KW-0446">Lipid-binding</keyword>
<comment type="subunit">
    <text evidence="8">Oligomerizes as a right-handed, spiral filament on DNA at oriC.</text>
</comment>
<dbReference type="PANTHER" id="PTHR30050:SF2">
    <property type="entry name" value="CHROMOSOMAL REPLICATION INITIATOR PROTEIN DNAA"/>
    <property type="match status" value="1"/>
</dbReference>
<feature type="region of interest" description="Disordered" evidence="12">
    <location>
        <begin position="145"/>
        <end position="180"/>
    </location>
</feature>
<evidence type="ECO:0000256" key="10">
    <source>
        <dbReference type="RuleBase" id="RU000577"/>
    </source>
</evidence>
<keyword evidence="5 8" id="KW-0067">ATP-binding</keyword>